<comment type="caution">
    <text evidence="2">The sequence shown here is derived from an EMBL/GenBank/DDBJ whole genome shotgun (WGS) entry which is preliminary data.</text>
</comment>
<keyword evidence="3" id="KW-1185">Reference proteome</keyword>
<protein>
    <submittedName>
        <fullName evidence="2">Uu.00g126830.m01.CDS01</fullName>
    </submittedName>
</protein>
<evidence type="ECO:0000313" key="3">
    <source>
        <dbReference type="Proteomes" id="UP001295740"/>
    </source>
</evidence>
<dbReference type="EMBL" id="CAUWAG010000007">
    <property type="protein sequence ID" value="CAJ2505289.1"/>
    <property type="molecule type" value="Genomic_DNA"/>
</dbReference>
<dbReference type="Proteomes" id="UP001295740">
    <property type="component" value="Unassembled WGS sequence"/>
</dbReference>
<feature type="region of interest" description="Disordered" evidence="1">
    <location>
        <begin position="1"/>
        <end position="128"/>
    </location>
</feature>
<dbReference type="AlphaFoldDB" id="A0AAI8VJ39"/>
<evidence type="ECO:0000256" key="1">
    <source>
        <dbReference type="SAM" id="MobiDB-lite"/>
    </source>
</evidence>
<reference evidence="2" key="1">
    <citation type="submission" date="2023-10" db="EMBL/GenBank/DDBJ databases">
        <authorList>
            <person name="Hackl T."/>
        </authorList>
    </citation>
    <scope>NUCLEOTIDE SEQUENCE</scope>
</reference>
<feature type="compositionally biased region" description="Acidic residues" evidence="1">
    <location>
        <begin position="226"/>
        <end position="239"/>
    </location>
</feature>
<sequence length="249" mass="28562">MQPPMTQVLQGTRYINRYGTRTPTSKVLPGTKEFSNPNGKRIREPQVAKRSTAPKAKSSRTEYDQHDVHSHPQHPQHAPNRASKDGRDEQESIIEKIESENPKAPLGSPSNSETANDVDPNGLWPNGHKTQRVMFDYFKRAIKRARRTTPLQESNHNLPNGANLLIQLTGAERPVQLKKDHFSGVIRKRTMMDDMYDRVKEEDPEKFRQYSKNYHNARMNSNANQGDDEDDADEEEDTTDEVKKESKED</sequence>
<feature type="compositionally biased region" description="Polar residues" evidence="1">
    <location>
        <begin position="1"/>
        <end position="10"/>
    </location>
</feature>
<organism evidence="2 3">
    <name type="scientific">Anthostomella pinea</name>
    <dbReference type="NCBI Taxonomy" id="933095"/>
    <lineage>
        <taxon>Eukaryota</taxon>
        <taxon>Fungi</taxon>
        <taxon>Dikarya</taxon>
        <taxon>Ascomycota</taxon>
        <taxon>Pezizomycotina</taxon>
        <taxon>Sordariomycetes</taxon>
        <taxon>Xylariomycetidae</taxon>
        <taxon>Xylariales</taxon>
        <taxon>Xylariaceae</taxon>
        <taxon>Anthostomella</taxon>
    </lineage>
</organism>
<accession>A0AAI8VJ39</accession>
<feature type="compositionally biased region" description="Basic and acidic residues" evidence="1">
    <location>
        <begin position="82"/>
        <end position="101"/>
    </location>
</feature>
<name>A0AAI8VJ39_9PEZI</name>
<feature type="compositionally biased region" description="Basic and acidic residues" evidence="1">
    <location>
        <begin position="240"/>
        <end position="249"/>
    </location>
</feature>
<gene>
    <name evidence="2" type="ORF">KHLLAP_LOCUS5757</name>
</gene>
<feature type="region of interest" description="Disordered" evidence="1">
    <location>
        <begin position="200"/>
        <end position="249"/>
    </location>
</feature>
<proteinExistence type="predicted"/>
<evidence type="ECO:0000313" key="2">
    <source>
        <dbReference type="EMBL" id="CAJ2505289.1"/>
    </source>
</evidence>
<feature type="compositionally biased region" description="Polar residues" evidence="1">
    <location>
        <begin position="210"/>
        <end position="225"/>
    </location>
</feature>
<feature type="compositionally biased region" description="Basic and acidic residues" evidence="1">
    <location>
        <begin position="59"/>
        <end position="70"/>
    </location>
</feature>